<protein>
    <submittedName>
        <fullName evidence="10">General substrate transporter</fullName>
    </submittedName>
</protein>
<evidence type="ECO:0000256" key="3">
    <source>
        <dbReference type="ARBA" id="ARBA00022448"/>
    </source>
</evidence>
<evidence type="ECO:0000256" key="7">
    <source>
        <dbReference type="RuleBase" id="RU003346"/>
    </source>
</evidence>
<keyword evidence="3 7" id="KW-0813">Transport</keyword>
<accession>A0A6A6U015</accession>
<evidence type="ECO:0000256" key="8">
    <source>
        <dbReference type="SAM" id="Phobius"/>
    </source>
</evidence>
<dbReference type="EMBL" id="MU004240">
    <property type="protein sequence ID" value="KAF2665645.1"/>
    <property type="molecule type" value="Genomic_DNA"/>
</dbReference>
<dbReference type="PANTHER" id="PTHR48022:SF2">
    <property type="entry name" value="PLASTIDIC GLUCOSE TRANSPORTER 4"/>
    <property type="match status" value="1"/>
</dbReference>
<dbReference type="SUPFAM" id="SSF103473">
    <property type="entry name" value="MFS general substrate transporter"/>
    <property type="match status" value="1"/>
</dbReference>
<dbReference type="InterPro" id="IPR050360">
    <property type="entry name" value="MFS_Sugar_Transporters"/>
</dbReference>
<feature type="transmembrane region" description="Helical" evidence="8">
    <location>
        <begin position="350"/>
        <end position="374"/>
    </location>
</feature>
<feature type="transmembrane region" description="Helical" evidence="8">
    <location>
        <begin position="76"/>
        <end position="95"/>
    </location>
</feature>
<sequence length="498" mass="53240">MKIPNYMFSSLGVALGGLLNGLDTGCIGPITTMPEFEAVMGKLSPGLLGFTVSLIMLTGAVPSVFAGYFADKLGRLKVIGVGATLFLVGAILQGASSKLATFLCGRAIAGLGEGVFLSNITVYISEIAPSVRRGPLASMPQFLATTGVCLGYFICYGTTLVTNQFSWRAPYIVQSAVAVMLMACCIVLPESPRWLVGKGRKEEAIASIKKLGVSMAEAEHDFLGSQNQEATSLSLWHSFSLLFRRGYRARTILALFLLGMVQLSGIDGVLYYAPILFAQAGLPSTTSSFLASGLSAILMLLISIPAWLLADKWNRRTSAISGGLGLSFCMLTIGTLYASNAVHPQGAARWVVIILVFVFGMTFCATWAIVGKIYASEIQPANTRAAANCVAVGLGFFTNFLVAILTPLFLAKSAFGAYFLFGFLALGTVSVLAAYMPETRGRSLENIQEAFHRPVAAGWPSQLRKRFTKSRSSGTREEDSMELRNHATLSTTAINRIS</sequence>
<dbReference type="InterPro" id="IPR020846">
    <property type="entry name" value="MFS_dom"/>
</dbReference>
<dbReference type="GO" id="GO:0005351">
    <property type="term" value="F:carbohydrate:proton symporter activity"/>
    <property type="evidence" value="ECO:0007669"/>
    <property type="project" value="TreeGrafter"/>
</dbReference>
<evidence type="ECO:0000256" key="2">
    <source>
        <dbReference type="ARBA" id="ARBA00010992"/>
    </source>
</evidence>
<evidence type="ECO:0000256" key="6">
    <source>
        <dbReference type="ARBA" id="ARBA00023136"/>
    </source>
</evidence>
<feature type="transmembrane region" description="Helical" evidence="8">
    <location>
        <begin position="48"/>
        <end position="69"/>
    </location>
</feature>
<dbReference type="PANTHER" id="PTHR48022">
    <property type="entry name" value="PLASTIDIC GLUCOSE TRANSPORTER 4"/>
    <property type="match status" value="1"/>
</dbReference>
<evidence type="ECO:0000256" key="1">
    <source>
        <dbReference type="ARBA" id="ARBA00004141"/>
    </source>
</evidence>
<dbReference type="PRINTS" id="PR00171">
    <property type="entry name" value="SUGRTRNSPORT"/>
</dbReference>
<evidence type="ECO:0000259" key="9">
    <source>
        <dbReference type="PROSITE" id="PS50850"/>
    </source>
</evidence>
<evidence type="ECO:0000256" key="4">
    <source>
        <dbReference type="ARBA" id="ARBA00022692"/>
    </source>
</evidence>
<feature type="transmembrane region" description="Helical" evidence="8">
    <location>
        <begin position="415"/>
        <end position="435"/>
    </location>
</feature>
<keyword evidence="11" id="KW-1185">Reference proteome</keyword>
<gene>
    <name evidence="10" type="ORF">BT63DRAFT_377885</name>
</gene>
<dbReference type="InterPro" id="IPR036259">
    <property type="entry name" value="MFS_trans_sf"/>
</dbReference>
<comment type="subcellular location">
    <subcellularLocation>
        <location evidence="1">Membrane</location>
        <topology evidence="1">Multi-pass membrane protein</topology>
    </subcellularLocation>
</comment>
<keyword evidence="6 8" id="KW-0472">Membrane</keyword>
<dbReference type="InterPro" id="IPR003663">
    <property type="entry name" value="Sugar/inositol_transpt"/>
</dbReference>
<feature type="transmembrane region" description="Helical" evidence="8">
    <location>
        <begin position="107"/>
        <end position="124"/>
    </location>
</feature>
<evidence type="ECO:0000256" key="5">
    <source>
        <dbReference type="ARBA" id="ARBA00022989"/>
    </source>
</evidence>
<organism evidence="10 11">
    <name type="scientific">Microthyrium microscopicum</name>
    <dbReference type="NCBI Taxonomy" id="703497"/>
    <lineage>
        <taxon>Eukaryota</taxon>
        <taxon>Fungi</taxon>
        <taxon>Dikarya</taxon>
        <taxon>Ascomycota</taxon>
        <taxon>Pezizomycotina</taxon>
        <taxon>Dothideomycetes</taxon>
        <taxon>Dothideomycetes incertae sedis</taxon>
        <taxon>Microthyriales</taxon>
        <taxon>Microthyriaceae</taxon>
        <taxon>Microthyrium</taxon>
    </lineage>
</organism>
<dbReference type="PROSITE" id="PS00217">
    <property type="entry name" value="SUGAR_TRANSPORT_2"/>
    <property type="match status" value="1"/>
</dbReference>
<dbReference type="Pfam" id="PF00083">
    <property type="entry name" value="Sugar_tr"/>
    <property type="match status" value="1"/>
</dbReference>
<dbReference type="AlphaFoldDB" id="A0A6A6U015"/>
<dbReference type="InterPro" id="IPR005828">
    <property type="entry name" value="MFS_sugar_transport-like"/>
</dbReference>
<feature type="transmembrane region" description="Helical" evidence="8">
    <location>
        <begin position="289"/>
        <end position="310"/>
    </location>
</feature>
<feature type="transmembrane region" description="Helical" evidence="8">
    <location>
        <begin position="317"/>
        <end position="338"/>
    </location>
</feature>
<proteinExistence type="inferred from homology"/>
<dbReference type="Proteomes" id="UP000799302">
    <property type="component" value="Unassembled WGS sequence"/>
</dbReference>
<name>A0A6A6U015_9PEZI</name>
<dbReference type="InterPro" id="IPR005829">
    <property type="entry name" value="Sugar_transporter_CS"/>
</dbReference>
<feature type="domain" description="Major facilitator superfamily (MFS) profile" evidence="9">
    <location>
        <begin position="9"/>
        <end position="440"/>
    </location>
</feature>
<feature type="transmembrane region" description="Helical" evidence="8">
    <location>
        <begin position="252"/>
        <end position="277"/>
    </location>
</feature>
<dbReference type="FunFam" id="1.20.1250.20:FF:000134">
    <property type="entry name" value="MFS sugar transporter protein"/>
    <property type="match status" value="1"/>
</dbReference>
<dbReference type="PROSITE" id="PS50850">
    <property type="entry name" value="MFS"/>
    <property type="match status" value="1"/>
</dbReference>
<reference evidence="10" key="1">
    <citation type="journal article" date="2020" name="Stud. Mycol.">
        <title>101 Dothideomycetes genomes: a test case for predicting lifestyles and emergence of pathogens.</title>
        <authorList>
            <person name="Haridas S."/>
            <person name="Albert R."/>
            <person name="Binder M."/>
            <person name="Bloem J."/>
            <person name="Labutti K."/>
            <person name="Salamov A."/>
            <person name="Andreopoulos B."/>
            <person name="Baker S."/>
            <person name="Barry K."/>
            <person name="Bills G."/>
            <person name="Bluhm B."/>
            <person name="Cannon C."/>
            <person name="Castanera R."/>
            <person name="Culley D."/>
            <person name="Daum C."/>
            <person name="Ezra D."/>
            <person name="Gonzalez J."/>
            <person name="Henrissat B."/>
            <person name="Kuo A."/>
            <person name="Liang C."/>
            <person name="Lipzen A."/>
            <person name="Lutzoni F."/>
            <person name="Magnuson J."/>
            <person name="Mondo S."/>
            <person name="Nolan M."/>
            <person name="Ohm R."/>
            <person name="Pangilinan J."/>
            <person name="Park H.-J."/>
            <person name="Ramirez L."/>
            <person name="Alfaro M."/>
            <person name="Sun H."/>
            <person name="Tritt A."/>
            <person name="Yoshinaga Y."/>
            <person name="Zwiers L.-H."/>
            <person name="Turgeon B."/>
            <person name="Goodwin S."/>
            <person name="Spatafora J."/>
            <person name="Crous P."/>
            <person name="Grigoriev I."/>
        </authorList>
    </citation>
    <scope>NUCLEOTIDE SEQUENCE</scope>
    <source>
        <strain evidence="10">CBS 115976</strain>
    </source>
</reference>
<keyword evidence="4 8" id="KW-0812">Transmembrane</keyword>
<comment type="similarity">
    <text evidence="2 7">Belongs to the major facilitator superfamily. Sugar transporter (TC 2.A.1.1) family.</text>
</comment>
<dbReference type="Gene3D" id="1.20.1250.20">
    <property type="entry name" value="MFS general substrate transporter like domains"/>
    <property type="match status" value="1"/>
</dbReference>
<keyword evidence="5 8" id="KW-1133">Transmembrane helix</keyword>
<dbReference type="OrthoDB" id="5399138at2759"/>
<feature type="transmembrane region" description="Helical" evidence="8">
    <location>
        <begin position="386"/>
        <end position="409"/>
    </location>
</feature>
<dbReference type="NCBIfam" id="TIGR00879">
    <property type="entry name" value="SP"/>
    <property type="match status" value="1"/>
</dbReference>
<dbReference type="GO" id="GO:0016020">
    <property type="term" value="C:membrane"/>
    <property type="evidence" value="ECO:0007669"/>
    <property type="project" value="UniProtKB-SubCell"/>
</dbReference>
<feature type="transmembrane region" description="Helical" evidence="8">
    <location>
        <begin position="136"/>
        <end position="159"/>
    </location>
</feature>
<evidence type="ECO:0000313" key="11">
    <source>
        <dbReference type="Proteomes" id="UP000799302"/>
    </source>
</evidence>
<evidence type="ECO:0000313" key="10">
    <source>
        <dbReference type="EMBL" id="KAF2665645.1"/>
    </source>
</evidence>